<dbReference type="OrthoDB" id="6388170at2"/>
<keyword evidence="3" id="KW-0238">DNA-binding</keyword>
<dbReference type="PANTHER" id="PTHR30629:SF2">
    <property type="entry name" value="PROPHAGE INTEGRASE INTS-RELATED"/>
    <property type="match status" value="1"/>
</dbReference>
<name>A0A285JCM1_9RHOB</name>
<protein>
    <submittedName>
        <fullName evidence="6">Integrase</fullName>
    </submittedName>
    <submittedName>
        <fullName evidence="7">Site-specific recombinase XerD</fullName>
    </submittedName>
</protein>
<evidence type="ECO:0000313" key="9">
    <source>
        <dbReference type="Proteomes" id="UP000231702"/>
    </source>
</evidence>
<evidence type="ECO:0000313" key="8">
    <source>
        <dbReference type="Proteomes" id="UP000231655"/>
    </source>
</evidence>
<dbReference type="AlphaFoldDB" id="A0A285JCM1"/>
<evidence type="ECO:0000256" key="3">
    <source>
        <dbReference type="ARBA" id="ARBA00023125"/>
    </source>
</evidence>
<organism evidence="7 8">
    <name type="scientific">Pseudooceanicola antarcticus</name>
    <dbReference type="NCBI Taxonomy" id="1247613"/>
    <lineage>
        <taxon>Bacteria</taxon>
        <taxon>Pseudomonadati</taxon>
        <taxon>Pseudomonadota</taxon>
        <taxon>Alphaproteobacteria</taxon>
        <taxon>Rhodobacterales</taxon>
        <taxon>Paracoccaceae</taxon>
        <taxon>Pseudooceanicola</taxon>
    </lineage>
</organism>
<comment type="similarity">
    <text evidence="1">Belongs to the 'phage' integrase family.</text>
</comment>
<dbReference type="Proteomes" id="UP000231702">
    <property type="component" value="Unassembled WGS sequence"/>
</dbReference>
<keyword evidence="4" id="KW-0233">DNA recombination</keyword>
<dbReference type="InterPro" id="IPR011010">
    <property type="entry name" value="DNA_brk_join_enz"/>
</dbReference>
<dbReference type="GO" id="GO:0003677">
    <property type="term" value="F:DNA binding"/>
    <property type="evidence" value="ECO:0007669"/>
    <property type="project" value="UniProtKB-KW"/>
</dbReference>
<dbReference type="InterPro" id="IPR025166">
    <property type="entry name" value="Integrase_DNA_bind_dom"/>
</dbReference>
<evidence type="ECO:0000313" key="7">
    <source>
        <dbReference type="EMBL" id="SNY58030.1"/>
    </source>
</evidence>
<keyword evidence="9" id="KW-1185">Reference proteome</keyword>
<dbReference type="Pfam" id="PF14659">
    <property type="entry name" value="Phage_int_SAM_3"/>
    <property type="match status" value="1"/>
</dbReference>
<dbReference type="InterPro" id="IPR013762">
    <property type="entry name" value="Integrase-like_cat_sf"/>
</dbReference>
<gene>
    <name evidence="6" type="ORF">CVM39_05795</name>
    <name evidence="7" type="ORF">SAMN06297129_3493</name>
</gene>
<dbReference type="InterPro" id="IPR002104">
    <property type="entry name" value="Integrase_catalytic"/>
</dbReference>
<dbReference type="InterPro" id="IPR038488">
    <property type="entry name" value="Integrase_DNA-bd_sf"/>
</dbReference>
<evidence type="ECO:0000256" key="1">
    <source>
        <dbReference type="ARBA" id="ARBA00008857"/>
    </source>
</evidence>
<dbReference type="InterPro" id="IPR050808">
    <property type="entry name" value="Phage_Integrase"/>
</dbReference>
<evidence type="ECO:0000256" key="2">
    <source>
        <dbReference type="ARBA" id="ARBA00022908"/>
    </source>
</evidence>
<evidence type="ECO:0000313" key="6">
    <source>
        <dbReference type="EMBL" id="PJE30955.1"/>
    </source>
</evidence>
<evidence type="ECO:0000259" key="5">
    <source>
        <dbReference type="PROSITE" id="PS51898"/>
    </source>
</evidence>
<dbReference type="EMBL" id="OBEA01000007">
    <property type="protein sequence ID" value="SNY58030.1"/>
    <property type="molecule type" value="Genomic_DNA"/>
</dbReference>
<dbReference type="PROSITE" id="PS51898">
    <property type="entry name" value="TYR_RECOMBINASE"/>
    <property type="match status" value="1"/>
</dbReference>
<reference evidence="6 9" key="2">
    <citation type="journal article" date="2018" name="Int. J. Syst. Evol. Microbiol.">
        <title>Pseudooceanicola lipolyticus sp. nov., a marine alphaproteobacterium, reclassification of Oceanicola flagellatus as Pseudooceanicola flagellatus comb. nov. and emended description of the genus Pseudooceanicola.</title>
        <authorList>
            <person name="Huang M.-M."/>
            <person name="Guo L.-L."/>
            <person name="Wu Y.-H."/>
            <person name="Lai Q.-L."/>
            <person name="Shao Z.-Z."/>
            <person name="Wang C.-S."/>
            <person name="Wu M."/>
            <person name="Xu X.-W."/>
        </authorList>
    </citation>
    <scope>NUCLEOTIDE SEQUENCE [LARGE SCALE GENOMIC DNA]</scope>
    <source>
        <strain evidence="6 9">Ar-45</strain>
    </source>
</reference>
<dbReference type="SUPFAM" id="SSF56349">
    <property type="entry name" value="DNA breaking-rejoining enzymes"/>
    <property type="match status" value="1"/>
</dbReference>
<feature type="domain" description="Tyr recombinase" evidence="5">
    <location>
        <begin position="197"/>
        <end position="371"/>
    </location>
</feature>
<dbReference type="Gene3D" id="3.30.160.390">
    <property type="entry name" value="Integrase, DNA-binding domain"/>
    <property type="match status" value="1"/>
</dbReference>
<sequence>MPKLTKRTVEALPITGRDYISFDTEVSGFGVRVTPAGRKSYLIQYRNGGRTRRLTLGKHGALTAEAARKLAVQRLGEVAHGEDPSASRSEHHRSPTVAQLCERFIQDHVSIRCKPSTQFDYERNIERHILPAFGTFKAVDVRRADVAALHQKLSPTPHQANRVLALLSKLFNMAELWEIRPDGSNPCRLVPRYKEKPKERFLGEPELMRLGDVLAEAEETGQESVFVVAAFRLLLMTGCRLSEIQKLQWSFVSMHHLLLPDSKTGARRIPLSPDAKAVLHRLPRDPENPYVIQGKLPGSHLTDLQHPWQRIRKATGLQDVRIHDLRHTYASYAAMNGVDLLTLGKILGHSNYQTTQRYAHLADKGVCEAANAVSGMMAGALGTTRQPPGPARLSLVR</sequence>
<dbReference type="Gene3D" id="1.10.150.130">
    <property type="match status" value="1"/>
</dbReference>
<evidence type="ECO:0000256" key="4">
    <source>
        <dbReference type="ARBA" id="ARBA00023172"/>
    </source>
</evidence>
<dbReference type="GO" id="GO:0015074">
    <property type="term" value="P:DNA integration"/>
    <property type="evidence" value="ECO:0007669"/>
    <property type="project" value="UniProtKB-KW"/>
</dbReference>
<dbReference type="Pfam" id="PF13356">
    <property type="entry name" value="Arm-DNA-bind_3"/>
    <property type="match status" value="1"/>
</dbReference>
<dbReference type="PANTHER" id="PTHR30629">
    <property type="entry name" value="PROPHAGE INTEGRASE"/>
    <property type="match status" value="1"/>
</dbReference>
<proteinExistence type="inferred from homology"/>
<dbReference type="Proteomes" id="UP000231655">
    <property type="component" value="Unassembled WGS sequence"/>
</dbReference>
<dbReference type="Gene3D" id="1.10.443.10">
    <property type="entry name" value="Intergrase catalytic core"/>
    <property type="match status" value="1"/>
</dbReference>
<dbReference type="RefSeq" id="WP_097147182.1">
    <property type="nucleotide sequence ID" value="NZ_OBEA01000007.1"/>
</dbReference>
<dbReference type="EMBL" id="PGTD01000012">
    <property type="protein sequence ID" value="PJE30955.1"/>
    <property type="molecule type" value="Genomic_DNA"/>
</dbReference>
<accession>A0A285JCM1</accession>
<dbReference type="CDD" id="cd00796">
    <property type="entry name" value="INT_Rci_Hp1_C"/>
    <property type="match status" value="1"/>
</dbReference>
<keyword evidence="2" id="KW-0229">DNA integration</keyword>
<dbReference type="InterPro" id="IPR004107">
    <property type="entry name" value="Integrase_SAM-like_N"/>
</dbReference>
<reference evidence="7 8" key="1">
    <citation type="submission" date="2017-09" db="EMBL/GenBank/DDBJ databases">
        <authorList>
            <person name="Ehlers B."/>
            <person name="Leendertz F.H."/>
        </authorList>
    </citation>
    <scope>NUCLEOTIDE SEQUENCE [LARGE SCALE GENOMIC DNA]</scope>
    <source>
        <strain evidence="7 8">CGMCC 1.12662</strain>
    </source>
</reference>
<dbReference type="GO" id="GO:0006310">
    <property type="term" value="P:DNA recombination"/>
    <property type="evidence" value="ECO:0007669"/>
    <property type="project" value="UniProtKB-KW"/>
</dbReference>
<dbReference type="Pfam" id="PF00589">
    <property type="entry name" value="Phage_integrase"/>
    <property type="match status" value="1"/>
</dbReference>
<dbReference type="InterPro" id="IPR010998">
    <property type="entry name" value="Integrase_recombinase_N"/>
</dbReference>